<dbReference type="EC" id="3.1.11.6" evidence="5"/>
<dbReference type="InterPro" id="IPR025824">
    <property type="entry name" value="OB-fold_nuc-bd_dom"/>
</dbReference>
<evidence type="ECO:0000256" key="5">
    <source>
        <dbReference type="NCBIfam" id="TIGR00237"/>
    </source>
</evidence>
<accession>A0ABT5MCQ0</accession>
<protein>
    <recommendedName>
        <fullName evidence="5">Exodeoxyribonuclease VII large subunit</fullName>
        <ecNumber evidence="5">3.1.11.6</ecNumber>
    </recommendedName>
</protein>
<sequence length="582" mass="63921">MSDTYLVTAYADKDQVKALGARWDPARRQWRVPAGMDLAPFAKWLPQSLTLTGAASTADAPISPSLALAPQSPPQFALAPNGAQGIPLSRLLNGVALAVSEAFRDGVWTIVEIVDVRIRQHVYLELAERDLNGNTLAKAPAMIWAQQAQRILPQFQQATGVELAAGLKLLVRARPVFKAQYGFSLEIDAIDPHFTLGDLEANKRDIRERLSREGLFQRNRELPPPWDFNHLLVVAPEGGAGLGDFQAEASRLERHGLCQFTYVYSRFQGEGAAQEIRQQLLSALAQIGANHPWQPDAVVLIRGGGAVNDLAWLNDYALARCLCELPMPVFTGIGHERDNTVLDEVAQQRFDTPSKVIAGIEHLIRERALQARALFESITQQAQRTLELARLNATQWHHQVQTGARGQITQARSQVASHLSELRVQSAHHLRLGAELAQARLSEVKTEARAQLFSAQREVPALISEVRAEARQALRSARLQTRAERDTVTGLSAAVLRQQKENLQRSWTELAQQARQSIADAREGSTSLLREITGQGPSKTLSRGFAVVRSADGEPITSAASAAVDITLQFHDGQRAATLLKP</sequence>
<dbReference type="InterPro" id="IPR043764">
    <property type="entry name" value="DUF5710"/>
</dbReference>
<evidence type="ECO:0000259" key="7">
    <source>
        <dbReference type="Pfam" id="PF13742"/>
    </source>
</evidence>
<dbReference type="Pfam" id="PF02601">
    <property type="entry name" value="Exonuc_VII_L"/>
    <property type="match status" value="1"/>
</dbReference>
<feature type="domain" description="DUF5710" evidence="8">
    <location>
        <begin position="4"/>
        <end position="46"/>
    </location>
</feature>
<dbReference type="NCBIfam" id="TIGR00237">
    <property type="entry name" value="xseA"/>
    <property type="match status" value="1"/>
</dbReference>
<keyword evidence="10" id="KW-1185">Reference proteome</keyword>
<dbReference type="RefSeq" id="WP_273925963.1">
    <property type="nucleotide sequence ID" value="NZ_JAQSIO010000002.1"/>
</dbReference>
<dbReference type="GO" id="GO:0008855">
    <property type="term" value="F:exodeoxyribonuclease VII activity"/>
    <property type="evidence" value="ECO:0007669"/>
    <property type="project" value="UniProtKB-EC"/>
</dbReference>
<dbReference type="CDD" id="cd04489">
    <property type="entry name" value="ExoVII_LU_OBF"/>
    <property type="match status" value="1"/>
</dbReference>
<dbReference type="InterPro" id="IPR003753">
    <property type="entry name" value="Exonuc_VII_L"/>
</dbReference>
<comment type="caution">
    <text evidence="9">The sequence shown here is derived from an EMBL/GenBank/DDBJ whole genome shotgun (WGS) entry which is preliminary data.</text>
</comment>
<dbReference type="PANTHER" id="PTHR30008:SF0">
    <property type="entry name" value="EXODEOXYRIBONUCLEASE 7 LARGE SUBUNIT"/>
    <property type="match status" value="1"/>
</dbReference>
<keyword evidence="2" id="KW-0540">Nuclease</keyword>
<evidence type="ECO:0000256" key="2">
    <source>
        <dbReference type="ARBA" id="ARBA00022722"/>
    </source>
</evidence>
<dbReference type="Pfam" id="PF18974">
    <property type="entry name" value="DUF5710"/>
    <property type="match status" value="1"/>
</dbReference>
<evidence type="ECO:0000256" key="4">
    <source>
        <dbReference type="ARBA" id="ARBA00022839"/>
    </source>
</evidence>
<evidence type="ECO:0000313" key="9">
    <source>
        <dbReference type="EMBL" id="MDD0814347.1"/>
    </source>
</evidence>
<keyword evidence="1" id="KW-0963">Cytoplasm</keyword>
<dbReference type="EMBL" id="JAQSIO010000002">
    <property type="protein sequence ID" value="MDD0814347.1"/>
    <property type="molecule type" value="Genomic_DNA"/>
</dbReference>
<evidence type="ECO:0000259" key="8">
    <source>
        <dbReference type="Pfam" id="PF18974"/>
    </source>
</evidence>
<evidence type="ECO:0000313" key="10">
    <source>
        <dbReference type="Proteomes" id="UP001528672"/>
    </source>
</evidence>
<organism evidence="9 10">
    <name type="scientific">Curvibacter microcysteis</name>
    <dbReference type="NCBI Taxonomy" id="3026419"/>
    <lineage>
        <taxon>Bacteria</taxon>
        <taxon>Pseudomonadati</taxon>
        <taxon>Pseudomonadota</taxon>
        <taxon>Betaproteobacteria</taxon>
        <taxon>Burkholderiales</taxon>
        <taxon>Comamonadaceae</taxon>
        <taxon>Curvibacter</taxon>
    </lineage>
</organism>
<dbReference type="PANTHER" id="PTHR30008">
    <property type="entry name" value="EXODEOXYRIBONUCLEASE 7 LARGE SUBUNIT"/>
    <property type="match status" value="1"/>
</dbReference>
<dbReference type="InterPro" id="IPR020579">
    <property type="entry name" value="Exonuc_VII_lsu_C"/>
</dbReference>
<reference evidence="9 10" key="1">
    <citation type="submission" date="2023-02" db="EMBL/GenBank/DDBJ databases">
        <title>Bacterial whole genome sequence for Curvibacter sp. HBC28.</title>
        <authorList>
            <person name="Le V."/>
            <person name="Ko S.-R."/>
            <person name="Ahn C.-Y."/>
            <person name="Oh H.-M."/>
        </authorList>
    </citation>
    <scope>NUCLEOTIDE SEQUENCE [LARGE SCALE GENOMIC DNA]</scope>
    <source>
        <strain evidence="9 10">HBC28</strain>
    </source>
</reference>
<dbReference type="Pfam" id="PF13742">
    <property type="entry name" value="tRNA_anti_2"/>
    <property type="match status" value="1"/>
</dbReference>
<feature type="domain" description="OB-fold nucleic acid binding" evidence="7">
    <location>
        <begin position="88"/>
        <end position="190"/>
    </location>
</feature>
<evidence type="ECO:0000259" key="6">
    <source>
        <dbReference type="Pfam" id="PF02601"/>
    </source>
</evidence>
<gene>
    <name evidence="9" type="primary">xseA</name>
    <name evidence="9" type="ORF">PSQ39_06865</name>
</gene>
<name>A0ABT5MCQ0_9BURK</name>
<evidence type="ECO:0000256" key="1">
    <source>
        <dbReference type="ARBA" id="ARBA00022490"/>
    </source>
</evidence>
<proteinExistence type="predicted"/>
<keyword evidence="3 9" id="KW-0378">Hydrolase</keyword>
<evidence type="ECO:0000256" key="3">
    <source>
        <dbReference type="ARBA" id="ARBA00022801"/>
    </source>
</evidence>
<feature type="domain" description="Exonuclease VII large subunit C-terminal" evidence="6">
    <location>
        <begin position="215"/>
        <end position="577"/>
    </location>
</feature>
<keyword evidence="4" id="KW-0269">Exonuclease</keyword>
<dbReference type="Proteomes" id="UP001528672">
    <property type="component" value="Unassembled WGS sequence"/>
</dbReference>